<dbReference type="Gene3D" id="2.120.10.80">
    <property type="entry name" value="Kelch-type beta propeller"/>
    <property type="match status" value="1"/>
</dbReference>
<dbReference type="SUPFAM" id="SSF117281">
    <property type="entry name" value="Kelch motif"/>
    <property type="match status" value="1"/>
</dbReference>
<dbReference type="EMBL" id="JAAAIN010001158">
    <property type="protein sequence ID" value="KAG0306246.1"/>
    <property type="molecule type" value="Genomic_DNA"/>
</dbReference>
<keyword evidence="2" id="KW-1185">Reference proteome</keyword>
<protein>
    <recommendedName>
        <fullName evidence="3">Galactose oxidase</fullName>
    </recommendedName>
</protein>
<dbReference type="AlphaFoldDB" id="A0A9P6QXI8"/>
<accession>A0A9P6QXI8</accession>
<comment type="caution">
    <text evidence="1">The sequence shown here is derived from an EMBL/GenBank/DDBJ whole genome shotgun (WGS) entry which is preliminary data.</text>
</comment>
<reference evidence="1" key="1">
    <citation type="journal article" date="2020" name="Fungal Divers.">
        <title>Resolving the Mortierellaceae phylogeny through synthesis of multi-gene phylogenetics and phylogenomics.</title>
        <authorList>
            <person name="Vandepol N."/>
            <person name="Liber J."/>
            <person name="Desiro A."/>
            <person name="Na H."/>
            <person name="Kennedy M."/>
            <person name="Barry K."/>
            <person name="Grigoriev I.V."/>
            <person name="Miller A.N."/>
            <person name="O'Donnell K."/>
            <person name="Stajich J.E."/>
            <person name="Bonito G."/>
        </authorList>
    </citation>
    <scope>NUCLEOTIDE SEQUENCE</scope>
    <source>
        <strain evidence="1">NVP60</strain>
    </source>
</reference>
<name>A0A9P6QXI8_9FUNG</name>
<gene>
    <name evidence="1" type="ORF">BGZ97_000814</name>
</gene>
<evidence type="ECO:0000313" key="2">
    <source>
        <dbReference type="Proteomes" id="UP000823405"/>
    </source>
</evidence>
<organism evidence="1 2">
    <name type="scientific">Linnemannia gamsii</name>
    <dbReference type="NCBI Taxonomy" id="64522"/>
    <lineage>
        <taxon>Eukaryota</taxon>
        <taxon>Fungi</taxon>
        <taxon>Fungi incertae sedis</taxon>
        <taxon>Mucoromycota</taxon>
        <taxon>Mortierellomycotina</taxon>
        <taxon>Mortierellomycetes</taxon>
        <taxon>Mortierellales</taxon>
        <taxon>Mortierellaceae</taxon>
        <taxon>Linnemannia</taxon>
    </lineage>
</organism>
<proteinExistence type="predicted"/>
<sequence>MQYNIQDDTWQKSAAKFQNGNVAGVGAVTDPRTGWIYLTGGYDDRDPTSPLVKLLDIFDPVSQTIHTSNLPNREKTFPVPWYSGNVWSKYKNSIIYWGGLNDTEPDPRIVTNGVTELSTDFMTWSTMLGT</sequence>
<dbReference type="Proteomes" id="UP000823405">
    <property type="component" value="Unassembled WGS sequence"/>
</dbReference>
<evidence type="ECO:0000313" key="1">
    <source>
        <dbReference type="EMBL" id="KAG0306246.1"/>
    </source>
</evidence>
<dbReference type="InterPro" id="IPR015915">
    <property type="entry name" value="Kelch-typ_b-propeller"/>
</dbReference>
<evidence type="ECO:0008006" key="3">
    <source>
        <dbReference type="Google" id="ProtNLM"/>
    </source>
</evidence>
<dbReference type="OrthoDB" id="2446102at2759"/>